<evidence type="ECO:0000313" key="8">
    <source>
        <dbReference type="Proteomes" id="UP000553776"/>
    </source>
</evidence>
<feature type="domain" description="Periplasmic binding protein" evidence="6">
    <location>
        <begin position="61"/>
        <end position="316"/>
    </location>
</feature>
<feature type="chain" id="PRO_5038468695" evidence="5">
    <location>
        <begin position="17"/>
        <end position="344"/>
    </location>
</feature>
<accession>A0A841TZR9</accession>
<evidence type="ECO:0000313" key="7">
    <source>
        <dbReference type="EMBL" id="MBB6692448.1"/>
    </source>
</evidence>
<reference evidence="7 8" key="1">
    <citation type="submission" date="2020-08" db="EMBL/GenBank/DDBJ databases">
        <title>Cohnella phylogeny.</title>
        <authorList>
            <person name="Dunlap C."/>
        </authorList>
    </citation>
    <scope>NUCLEOTIDE SEQUENCE [LARGE SCALE GENOMIC DNA]</scope>
    <source>
        <strain evidence="7 8">DSM 25239</strain>
    </source>
</reference>
<evidence type="ECO:0000259" key="6">
    <source>
        <dbReference type="Pfam" id="PF13407"/>
    </source>
</evidence>
<comment type="subcellular location">
    <subcellularLocation>
        <location evidence="1">Cell envelope</location>
    </subcellularLocation>
</comment>
<protein>
    <submittedName>
        <fullName evidence="7">ABC transporter substrate-binding protein</fullName>
    </submittedName>
</protein>
<dbReference type="GO" id="GO:0030246">
    <property type="term" value="F:carbohydrate binding"/>
    <property type="evidence" value="ECO:0007669"/>
    <property type="project" value="UniProtKB-ARBA"/>
</dbReference>
<sequence length="344" mass="36069">MTIVLALMFALLAACGGNNEGKNAGGASSSPEASSPPASSSASPSASPSGSNAAADKVYIPVISKGFQHQFWQAVKQGSEKAAKELGVEVTFEGPETESQVDKQIEMLQAALDKKPQAIALAALDSKAVIPLLQKAQAANIPVVGFDSGVDSDIPVSTAATDNLKAAALAADKMAELIGGKGEIAMVVHDQTSRTGVDRRDGFKKRIEEKYPDIKIVDIQYGGGDHLKSTDLAKAIIQAHPDLKGIFGSNEGSAVGVVNAVTELKKTGIVVIGYDSGKAQMDAIRSGTMAGAITQDPIGIGYWAVKAAYMAYKGEKVEKTIDTGFHWYDKTNIDSEEIKPLLYE</sequence>
<dbReference type="PANTHER" id="PTHR46847">
    <property type="entry name" value="D-ALLOSE-BINDING PERIPLASMIC PROTEIN-RELATED"/>
    <property type="match status" value="1"/>
</dbReference>
<comment type="caution">
    <text evidence="7">The sequence shown here is derived from an EMBL/GenBank/DDBJ whole genome shotgun (WGS) entry which is preliminary data.</text>
</comment>
<evidence type="ECO:0000256" key="2">
    <source>
        <dbReference type="ARBA" id="ARBA00007639"/>
    </source>
</evidence>
<dbReference type="Gene3D" id="3.40.50.2300">
    <property type="match status" value="2"/>
</dbReference>
<dbReference type="GO" id="GO:0030313">
    <property type="term" value="C:cell envelope"/>
    <property type="evidence" value="ECO:0007669"/>
    <property type="project" value="UniProtKB-SubCell"/>
</dbReference>
<dbReference type="Pfam" id="PF13407">
    <property type="entry name" value="Peripla_BP_4"/>
    <property type="match status" value="1"/>
</dbReference>
<evidence type="ECO:0000256" key="4">
    <source>
        <dbReference type="SAM" id="MobiDB-lite"/>
    </source>
</evidence>
<gene>
    <name evidence="7" type="ORF">H7B90_13640</name>
</gene>
<dbReference type="CDD" id="cd20005">
    <property type="entry name" value="PBP1_ABC_sugar_binding-like"/>
    <property type="match status" value="1"/>
</dbReference>
<keyword evidence="3 5" id="KW-0732">Signal</keyword>
<evidence type="ECO:0000256" key="1">
    <source>
        <dbReference type="ARBA" id="ARBA00004196"/>
    </source>
</evidence>
<dbReference type="PANTHER" id="PTHR46847:SF1">
    <property type="entry name" value="D-ALLOSE-BINDING PERIPLASMIC PROTEIN-RELATED"/>
    <property type="match status" value="1"/>
</dbReference>
<proteinExistence type="inferred from homology"/>
<dbReference type="Proteomes" id="UP000553776">
    <property type="component" value="Unassembled WGS sequence"/>
</dbReference>
<comment type="similarity">
    <text evidence="2">Belongs to the bacterial solute-binding protein 2 family.</text>
</comment>
<name>A0A841TZR9_9BACL</name>
<dbReference type="SUPFAM" id="SSF53822">
    <property type="entry name" value="Periplasmic binding protein-like I"/>
    <property type="match status" value="1"/>
</dbReference>
<organism evidence="7 8">
    <name type="scientific">Cohnella xylanilytica</name>
    <dbReference type="NCBI Taxonomy" id="557555"/>
    <lineage>
        <taxon>Bacteria</taxon>
        <taxon>Bacillati</taxon>
        <taxon>Bacillota</taxon>
        <taxon>Bacilli</taxon>
        <taxon>Bacillales</taxon>
        <taxon>Paenibacillaceae</taxon>
        <taxon>Cohnella</taxon>
    </lineage>
</organism>
<evidence type="ECO:0000256" key="5">
    <source>
        <dbReference type="SAM" id="SignalP"/>
    </source>
</evidence>
<evidence type="ECO:0000256" key="3">
    <source>
        <dbReference type="ARBA" id="ARBA00022729"/>
    </source>
</evidence>
<dbReference type="EMBL" id="JACJVR010000052">
    <property type="protein sequence ID" value="MBB6692448.1"/>
    <property type="molecule type" value="Genomic_DNA"/>
</dbReference>
<feature type="signal peptide" evidence="5">
    <location>
        <begin position="1"/>
        <end position="16"/>
    </location>
</feature>
<dbReference type="InterPro" id="IPR025997">
    <property type="entry name" value="SBP_2_dom"/>
</dbReference>
<feature type="region of interest" description="Disordered" evidence="4">
    <location>
        <begin position="21"/>
        <end position="50"/>
    </location>
</feature>
<dbReference type="AlphaFoldDB" id="A0A841TZR9"/>
<keyword evidence="8" id="KW-1185">Reference proteome</keyword>
<dbReference type="InterPro" id="IPR028082">
    <property type="entry name" value="Peripla_BP_I"/>
</dbReference>